<organism evidence="2 3">
    <name type="scientific">Haloarcula onubensis</name>
    <dbReference type="NCBI Taxonomy" id="2950539"/>
    <lineage>
        <taxon>Archaea</taxon>
        <taxon>Methanobacteriati</taxon>
        <taxon>Methanobacteriota</taxon>
        <taxon>Stenosarchaea group</taxon>
        <taxon>Halobacteria</taxon>
        <taxon>Halobacteriales</taxon>
        <taxon>Haloarculaceae</taxon>
        <taxon>Haloarcula</taxon>
    </lineage>
</organism>
<name>A0ABU2FJU1_9EURY</name>
<accession>A0ABU2FJU1</accession>
<comment type="caution">
    <text evidence="2">The sequence shown here is derived from an EMBL/GenBank/DDBJ whole genome shotgun (WGS) entry which is preliminary data.</text>
</comment>
<dbReference type="Pfam" id="PF13783">
    <property type="entry name" value="DUF4177"/>
    <property type="match status" value="1"/>
</dbReference>
<evidence type="ECO:0000313" key="3">
    <source>
        <dbReference type="Proteomes" id="UP001268864"/>
    </source>
</evidence>
<evidence type="ECO:0000313" key="2">
    <source>
        <dbReference type="EMBL" id="MDS0280601.1"/>
    </source>
</evidence>
<sequence length="66" mass="7401">MDADRTTWEYETLRPRRGPTKKEAVDPKAALNDLGAEGWELVDTVEYVGGGTKYLLFKRPATDGDE</sequence>
<dbReference type="EMBL" id="JAMQOS010000001">
    <property type="protein sequence ID" value="MDS0280601.1"/>
    <property type="molecule type" value="Genomic_DNA"/>
</dbReference>
<protein>
    <submittedName>
        <fullName evidence="2">DUF4177 domain-containing protein</fullName>
    </submittedName>
</protein>
<dbReference type="Proteomes" id="UP001268864">
    <property type="component" value="Unassembled WGS sequence"/>
</dbReference>
<dbReference type="RefSeq" id="WP_310898449.1">
    <property type="nucleotide sequence ID" value="NZ_JAMQOS010000001.1"/>
</dbReference>
<evidence type="ECO:0000256" key="1">
    <source>
        <dbReference type="SAM" id="MobiDB-lite"/>
    </source>
</evidence>
<reference evidence="2 3" key="1">
    <citation type="submission" date="2022-06" db="EMBL/GenBank/DDBJ databases">
        <title>Halomicroarcula sp. a new haloarchaeum isolate from saline soil.</title>
        <authorList>
            <person name="Strakova D."/>
            <person name="Galisteo C."/>
            <person name="Sanchez-Porro C."/>
            <person name="Ventosa A."/>
        </authorList>
    </citation>
    <scope>NUCLEOTIDE SEQUENCE [LARGE SCALE GENOMIC DNA]</scope>
    <source>
        <strain evidence="2 3">S3CR25-11</strain>
    </source>
</reference>
<gene>
    <name evidence="2" type="ORF">NDI86_00605</name>
</gene>
<dbReference type="InterPro" id="IPR025234">
    <property type="entry name" value="YjzH-like"/>
</dbReference>
<keyword evidence="3" id="KW-1185">Reference proteome</keyword>
<feature type="region of interest" description="Disordered" evidence="1">
    <location>
        <begin position="1"/>
        <end position="25"/>
    </location>
</feature>
<proteinExistence type="predicted"/>